<keyword evidence="4 6" id="KW-0472">Membrane</keyword>
<dbReference type="GeneTree" id="ENSGT00390000008831"/>
<dbReference type="GO" id="GO:0042288">
    <property type="term" value="F:MHC class I protein binding"/>
    <property type="evidence" value="ECO:0007669"/>
    <property type="project" value="TreeGrafter"/>
</dbReference>
<evidence type="ECO:0000256" key="7">
    <source>
        <dbReference type="SAM" id="SignalP"/>
    </source>
</evidence>
<reference evidence="9" key="2">
    <citation type="submission" date="2025-09" db="UniProtKB">
        <authorList>
            <consortium name="Ensembl"/>
        </authorList>
    </citation>
    <scope>IDENTIFICATION</scope>
</reference>
<dbReference type="AlphaFoldDB" id="A0A2K6GA25"/>
<proteinExistence type="predicted"/>
<dbReference type="GO" id="GO:0016020">
    <property type="term" value="C:membrane"/>
    <property type="evidence" value="ECO:0007669"/>
    <property type="project" value="UniProtKB-SubCell"/>
</dbReference>
<dbReference type="PANTHER" id="PTHR15549">
    <property type="entry name" value="PAIRED IMMUNOGLOBULIN-LIKE TYPE 2 RECEPTOR"/>
    <property type="match status" value="1"/>
</dbReference>
<dbReference type="Pfam" id="PF07686">
    <property type="entry name" value="V-set"/>
    <property type="match status" value="1"/>
</dbReference>
<dbReference type="PANTHER" id="PTHR15549:SF26">
    <property type="entry name" value="AXIAL BUDDING PATTERN PROTEIN 2-RELATED"/>
    <property type="match status" value="1"/>
</dbReference>
<reference evidence="9" key="1">
    <citation type="submission" date="2025-08" db="UniProtKB">
        <authorList>
            <consortium name="Ensembl"/>
        </authorList>
    </citation>
    <scope>IDENTIFICATION</scope>
</reference>
<dbReference type="GO" id="GO:0071944">
    <property type="term" value="C:cell periphery"/>
    <property type="evidence" value="ECO:0007669"/>
    <property type="project" value="UniProtKB-ARBA"/>
</dbReference>
<feature type="chain" id="PRO_5014427158" description="Immunoglobulin domain-containing protein" evidence="7">
    <location>
        <begin position="23"/>
        <end position="289"/>
    </location>
</feature>
<evidence type="ECO:0000313" key="9">
    <source>
        <dbReference type="Ensembl" id="ENSPCOP00000023062.1"/>
    </source>
</evidence>
<dbReference type="STRING" id="379532.ENSPCOP00000023062"/>
<feature type="domain" description="Immunoglobulin" evidence="8">
    <location>
        <begin position="41"/>
        <end position="153"/>
    </location>
</feature>
<evidence type="ECO:0000259" key="8">
    <source>
        <dbReference type="SMART" id="SM00409"/>
    </source>
</evidence>
<evidence type="ECO:0000256" key="5">
    <source>
        <dbReference type="SAM" id="MobiDB-lite"/>
    </source>
</evidence>
<feature type="region of interest" description="Disordered" evidence="5">
    <location>
        <begin position="260"/>
        <end position="289"/>
    </location>
</feature>
<feature type="transmembrane region" description="Helical" evidence="6">
    <location>
        <begin position="191"/>
        <end position="212"/>
    </location>
</feature>
<keyword evidence="7" id="KW-0732">Signal</keyword>
<evidence type="ECO:0000256" key="4">
    <source>
        <dbReference type="ARBA" id="ARBA00023136"/>
    </source>
</evidence>
<dbReference type="InterPro" id="IPR013783">
    <property type="entry name" value="Ig-like_fold"/>
</dbReference>
<feature type="compositionally biased region" description="Low complexity" evidence="5">
    <location>
        <begin position="160"/>
        <end position="174"/>
    </location>
</feature>
<name>A0A2K6GA25_PROCO</name>
<evidence type="ECO:0000256" key="2">
    <source>
        <dbReference type="ARBA" id="ARBA00022692"/>
    </source>
</evidence>
<dbReference type="SUPFAM" id="SSF48726">
    <property type="entry name" value="Immunoglobulin"/>
    <property type="match status" value="1"/>
</dbReference>
<protein>
    <recommendedName>
        <fullName evidence="8">Immunoglobulin domain-containing protein</fullName>
    </recommendedName>
</protein>
<evidence type="ECO:0000256" key="6">
    <source>
        <dbReference type="SAM" id="Phobius"/>
    </source>
</evidence>
<evidence type="ECO:0000256" key="1">
    <source>
        <dbReference type="ARBA" id="ARBA00004167"/>
    </source>
</evidence>
<comment type="subcellular location">
    <subcellularLocation>
        <location evidence="1">Membrane</location>
        <topology evidence="1">Single-pass membrane protein</topology>
    </subcellularLocation>
</comment>
<feature type="region of interest" description="Disordered" evidence="5">
    <location>
        <begin position="160"/>
        <end position="183"/>
    </location>
</feature>
<dbReference type="InterPro" id="IPR013106">
    <property type="entry name" value="Ig_V-set"/>
</dbReference>
<keyword evidence="3 6" id="KW-1133">Transmembrane helix</keyword>
<dbReference type="InterPro" id="IPR003599">
    <property type="entry name" value="Ig_sub"/>
</dbReference>
<dbReference type="InterPro" id="IPR036179">
    <property type="entry name" value="Ig-like_dom_sf"/>
</dbReference>
<keyword evidence="2 6" id="KW-0812">Transmembrane</keyword>
<accession>A0A2K6GA25</accession>
<evidence type="ECO:0000313" key="10">
    <source>
        <dbReference type="Proteomes" id="UP000233160"/>
    </source>
</evidence>
<dbReference type="SMART" id="SM00409">
    <property type="entry name" value="IG"/>
    <property type="match status" value="1"/>
</dbReference>
<dbReference type="Ensembl" id="ENSPCOT00000033737.1">
    <property type="protein sequence ID" value="ENSPCOP00000023062.1"/>
    <property type="gene ID" value="ENSPCOG00000023657.1"/>
</dbReference>
<dbReference type="Gene3D" id="2.60.40.10">
    <property type="entry name" value="Immunoglobulins"/>
    <property type="match status" value="1"/>
</dbReference>
<feature type="signal peptide" evidence="7">
    <location>
        <begin position="1"/>
        <end position="22"/>
    </location>
</feature>
<sequence length="289" mass="32296">MGWPLLPPLLLLLLLLPPPAFLQADGSARSKPRSDFGVIQPEYLSAPIGGSIQIPFSFYYPWVLAKVPRVNISWRRGHFHGKFIYNRSPPYIREDYKNRLSLNWTEDQRSGFLRISNLEKGDQSVYFCRVYLTTRDVGRQVWQSIQGTNLTITLADKTTQRPTNATTTTAATTVTEDKESSGSQPLSLETAFGAAAAIAVLIVMIFGLMVFLRWKRRKGQQTKATTPARESFQNMEEKYENIGSKRKSLPDDIVYASLALSSSTSPGAPPSHPDHSGPQEETLYSVLKA</sequence>
<organism evidence="9 10">
    <name type="scientific">Propithecus coquereli</name>
    <name type="common">Coquerel's sifaka</name>
    <name type="synonym">Propithecus verreauxi coquereli</name>
    <dbReference type="NCBI Taxonomy" id="379532"/>
    <lineage>
        <taxon>Eukaryota</taxon>
        <taxon>Metazoa</taxon>
        <taxon>Chordata</taxon>
        <taxon>Craniata</taxon>
        <taxon>Vertebrata</taxon>
        <taxon>Euteleostomi</taxon>
        <taxon>Mammalia</taxon>
        <taxon>Eutheria</taxon>
        <taxon>Euarchontoglires</taxon>
        <taxon>Primates</taxon>
        <taxon>Strepsirrhini</taxon>
        <taxon>Lemuriformes</taxon>
        <taxon>Indriidae</taxon>
        <taxon>Propithecus</taxon>
    </lineage>
</organism>
<keyword evidence="10" id="KW-1185">Reference proteome</keyword>
<evidence type="ECO:0000256" key="3">
    <source>
        <dbReference type="ARBA" id="ARBA00022989"/>
    </source>
</evidence>
<dbReference type="Proteomes" id="UP000233160">
    <property type="component" value="Unassembled WGS sequence"/>
</dbReference>
<dbReference type="InterPro" id="IPR051694">
    <property type="entry name" value="Immunoregulatory_rcpt-like"/>
</dbReference>